<evidence type="ECO:0000313" key="3">
    <source>
        <dbReference type="Proteomes" id="UP001485459"/>
    </source>
</evidence>
<evidence type="ECO:0000259" key="1">
    <source>
        <dbReference type="Pfam" id="PF00534"/>
    </source>
</evidence>
<dbReference type="EMBL" id="CP149822">
    <property type="protein sequence ID" value="WZN40975.1"/>
    <property type="molecule type" value="Genomic_DNA"/>
</dbReference>
<accession>A0ABZ2YND6</accession>
<proteinExistence type="predicted"/>
<feature type="domain" description="Glycosyl transferase family 1" evidence="1">
    <location>
        <begin position="152"/>
        <end position="290"/>
    </location>
</feature>
<organism evidence="2 3">
    <name type="scientific">Chitinophaga pollutisoli</name>
    <dbReference type="NCBI Taxonomy" id="3133966"/>
    <lineage>
        <taxon>Bacteria</taxon>
        <taxon>Pseudomonadati</taxon>
        <taxon>Bacteroidota</taxon>
        <taxon>Chitinophagia</taxon>
        <taxon>Chitinophagales</taxon>
        <taxon>Chitinophagaceae</taxon>
        <taxon>Chitinophaga</taxon>
    </lineage>
</organism>
<dbReference type="RefSeq" id="WP_341835838.1">
    <property type="nucleotide sequence ID" value="NZ_CP149822.1"/>
</dbReference>
<dbReference type="SUPFAM" id="SSF53756">
    <property type="entry name" value="UDP-Glycosyltransferase/glycogen phosphorylase"/>
    <property type="match status" value="1"/>
</dbReference>
<sequence>MHYGPWEQIASNVTEGLVRRGLDVTLFATANSITNAKLKAVCEKGYEEDYSLDAKVQECMHISMLMEEADKFDIIHNHFDFHPLTYSRLIPPPMVTTIHGFSSEKIVPVFELYNDIGHYVAISDSNRHPDLQYAATVYNGINPEHFDFKETPGDYLLFFGRIHPHKGTHDAIAIAQRTGMRLIIAGIIQHKEYFKEQVEPHIDGDRIQYVGPAGPEERRRLLGNAFALLHCIHFDEPFGMSVAESMMCGTPVIAYNRGSMPELIRAGETGFLVRDVDEAAASVADITSLDRRQCRQWAESRFSVDRMVDDYIQVYKQVLEKTPPYEPRARM</sequence>
<dbReference type="Gene3D" id="3.40.50.2000">
    <property type="entry name" value="Glycogen Phosphorylase B"/>
    <property type="match status" value="2"/>
</dbReference>
<protein>
    <submittedName>
        <fullName evidence="2">Glycosyltransferase family 4 protein</fullName>
    </submittedName>
</protein>
<dbReference type="PANTHER" id="PTHR12526:SF595">
    <property type="entry name" value="BLL5217 PROTEIN"/>
    <property type="match status" value="1"/>
</dbReference>
<reference evidence="3" key="1">
    <citation type="submission" date="2024-03" db="EMBL/GenBank/DDBJ databases">
        <title>Chitinophaga horti sp. nov., isolated from garden soil.</title>
        <authorList>
            <person name="Lee D.S."/>
            <person name="Han D.M."/>
            <person name="Baek J.H."/>
            <person name="Choi D.G."/>
            <person name="Jeon J.H."/>
            <person name="Jeon C.O."/>
        </authorList>
    </citation>
    <scope>NUCLEOTIDE SEQUENCE [LARGE SCALE GENOMIC DNA]</scope>
    <source>
        <strain evidence="3">GPA1</strain>
    </source>
</reference>
<dbReference type="InterPro" id="IPR001296">
    <property type="entry name" value="Glyco_trans_1"/>
</dbReference>
<dbReference type="PANTHER" id="PTHR12526">
    <property type="entry name" value="GLYCOSYLTRANSFERASE"/>
    <property type="match status" value="1"/>
</dbReference>
<evidence type="ECO:0000313" key="2">
    <source>
        <dbReference type="EMBL" id="WZN40975.1"/>
    </source>
</evidence>
<gene>
    <name evidence="2" type="ORF">WJU16_23720</name>
</gene>
<dbReference type="CDD" id="cd03802">
    <property type="entry name" value="GT4_AviGT4-like"/>
    <property type="match status" value="1"/>
</dbReference>
<name>A0ABZ2YND6_9BACT</name>
<keyword evidence="3" id="KW-1185">Reference proteome</keyword>
<dbReference type="Pfam" id="PF00534">
    <property type="entry name" value="Glycos_transf_1"/>
    <property type="match status" value="1"/>
</dbReference>
<dbReference type="Proteomes" id="UP001485459">
    <property type="component" value="Chromosome"/>
</dbReference>